<evidence type="ECO:0000313" key="2">
    <source>
        <dbReference type="EMBL" id="KAK5914984.1"/>
    </source>
</evidence>
<reference evidence="2 3" key="1">
    <citation type="journal article" date="2023" name="Mol. Biol. Evol.">
        <title>Genomics of Secondarily Temperate Adaptation in the Only Non-Antarctic Icefish.</title>
        <authorList>
            <person name="Rivera-Colon A.G."/>
            <person name="Rayamajhi N."/>
            <person name="Minhas B.F."/>
            <person name="Madrigal G."/>
            <person name="Bilyk K.T."/>
            <person name="Yoon V."/>
            <person name="Hune M."/>
            <person name="Gregory S."/>
            <person name="Cheng C.H.C."/>
            <person name="Catchen J.M."/>
        </authorList>
    </citation>
    <scope>NUCLEOTIDE SEQUENCE [LARGE SCALE GENOMIC DNA]</scope>
    <source>
        <strain evidence="2">JC2023a</strain>
    </source>
</reference>
<comment type="caution">
    <text evidence="2">The sequence shown here is derived from an EMBL/GenBank/DDBJ whole genome shotgun (WGS) entry which is preliminary data.</text>
</comment>
<accession>A0AAN8D488</accession>
<sequence length="76" mass="8250">MRLSPPHWDFEASSFLPPSLGSALTCLTLPTVTCQHQHSSSGETEESRGPAEQPPLFVSDNSTEMDQNSNGSIFTK</sequence>
<feature type="region of interest" description="Disordered" evidence="1">
    <location>
        <begin position="34"/>
        <end position="76"/>
    </location>
</feature>
<gene>
    <name evidence="2" type="ORF">CesoFtcFv8_000619</name>
</gene>
<evidence type="ECO:0000256" key="1">
    <source>
        <dbReference type="SAM" id="MobiDB-lite"/>
    </source>
</evidence>
<dbReference type="AlphaFoldDB" id="A0AAN8D488"/>
<keyword evidence="3" id="KW-1185">Reference proteome</keyword>
<dbReference type="Proteomes" id="UP001335648">
    <property type="component" value="Unassembled WGS sequence"/>
</dbReference>
<dbReference type="EMBL" id="JAULUE010002046">
    <property type="protein sequence ID" value="KAK5914984.1"/>
    <property type="molecule type" value="Genomic_DNA"/>
</dbReference>
<organism evidence="2 3">
    <name type="scientific">Champsocephalus esox</name>
    <name type="common">pike icefish</name>
    <dbReference type="NCBI Taxonomy" id="159716"/>
    <lineage>
        <taxon>Eukaryota</taxon>
        <taxon>Metazoa</taxon>
        <taxon>Chordata</taxon>
        <taxon>Craniata</taxon>
        <taxon>Vertebrata</taxon>
        <taxon>Euteleostomi</taxon>
        <taxon>Actinopterygii</taxon>
        <taxon>Neopterygii</taxon>
        <taxon>Teleostei</taxon>
        <taxon>Neoteleostei</taxon>
        <taxon>Acanthomorphata</taxon>
        <taxon>Eupercaria</taxon>
        <taxon>Perciformes</taxon>
        <taxon>Notothenioidei</taxon>
        <taxon>Channichthyidae</taxon>
        <taxon>Champsocephalus</taxon>
    </lineage>
</organism>
<protein>
    <submittedName>
        <fullName evidence="2">Uncharacterized protein</fullName>
    </submittedName>
</protein>
<proteinExistence type="predicted"/>
<feature type="compositionally biased region" description="Polar residues" evidence="1">
    <location>
        <begin position="59"/>
        <end position="76"/>
    </location>
</feature>
<name>A0AAN8D488_9TELE</name>
<evidence type="ECO:0000313" key="3">
    <source>
        <dbReference type="Proteomes" id="UP001335648"/>
    </source>
</evidence>